<organism evidence="1 2">
    <name type="scientific">Aerococcus kribbianus</name>
    <dbReference type="NCBI Taxonomy" id="2999064"/>
    <lineage>
        <taxon>Bacteria</taxon>
        <taxon>Bacillati</taxon>
        <taxon>Bacillota</taxon>
        <taxon>Bacilli</taxon>
        <taxon>Lactobacillales</taxon>
        <taxon>Aerococcaceae</taxon>
        <taxon>Aerococcus</taxon>
    </lineage>
</organism>
<dbReference type="Pfam" id="PF04860">
    <property type="entry name" value="Phage_portal"/>
    <property type="match status" value="1"/>
</dbReference>
<dbReference type="InterPro" id="IPR006427">
    <property type="entry name" value="Portal_HK97"/>
</dbReference>
<proteinExistence type="predicted"/>
<comment type="caution">
    <text evidence="1">The sequence shown here is derived from an EMBL/GenBank/DDBJ whole genome shotgun (WGS) entry which is preliminary data.</text>
</comment>
<dbReference type="InterPro" id="IPR006944">
    <property type="entry name" value="Phage/GTA_portal"/>
</dbReference>
<evidence type="ECO:0000313" key="1">
    <source>
        <dbReference type="EMBL" id="MCZ0726125.1"/>
    </source>
</evidence>
<sequence>MVGFIQRIKDFITLDKEFIFVNGDIDRLGDKTYLKRAVIEKVLGYVSRTFSTAEIHFHRDGRHLSEGKFAEWERLLNAQPNRNQNASEFWKAAIYTLLFENELLVIITDDNQLLIAEDYFKESTAVYGTTFKNVIVNGYEFQRTFREEDVIYVTYNNEELCRLIDGLFEDYAELIDNLLNAVKRNNQIRGVINLNRTGSFADGEAQQQKIQNYIDSLYSSFRDKQVATVPNANGFQYEELSNKGTRAMQPYDDIDKARAALVDDIAEIIGVPPNLIHGEKLDLESNWKMYRNNCIHPLIKLITDELNVKLLSKKEYQKHIRIRVLNVASPDIFSMSEAIDKLVSSGLFTPNDLLIELGREPSEEEFMNQRYMTKNYQEAQKLERGEKVDEENQD</sequence>
<gene>
    <name evidence="1" type="ORF">OW157_06000</name>
</gene>
<dbReference type="AlphaFoldDB" id="A0A9X3FNK2"/>
<dbReference type="NCBIfam" id="TIGR01537">
    <property type="entry name" value="portal_HK97"/>
    <property type="match status" value="1"/>
</dbReference>
<evidence type="ECO:0000313" key="2">
    <source>
        <dbReference type="Proteomes" id="UP001146670"/>
    </source>
</evidence>
<reference evidence="1" key="1">
    <citation type="submission" date="2022-12" db="EMBL/GenBank/DDBJ databases">
        <title>Description and comparative metabolic analysis of Aerococcus sp. nov., isolated from the feces of a pig.</title>
        <authorList>
            <person name="Chang Y.-H."/>
        </authorList>
    </citation>
    <scope>NUCLEOTIDE SEQUENCE</scope>
    <source>
        <strain evidence="1">YH-aer222</strain>
    </source>
</reference>
<dbReference type="EMBL" id="JAPRFR010000002">
    <property type="protein sequence ID" value="MCZ0726125.1"/>
    <property type="molecule type" value="Genomic_DNA"/>
</dbReference>
<keyword evidence="2" id="KW-1185">Reference proteome</keyword>
<name>A0A9X3FNK2_9LACT</name>
<dbReference type="RefSeq" id="WP_268752450.1">
    <property type="nucleotide sequence ID" value="NZ_JAPRFQ010000002.1"/>
</dbReference>
<accession>A0A9X3FNK2</accession>
<protein>
    <submittedName>
        <fullName evidence="1">Phage portal protein</fullName>
    </submittedName>
</protein>
<dbReference type="Proteomes" id="UP001146670">
    <property type="component" value="Unassembled WGS sequence"/>
</dbReference>